<comment type="caution">
    <text evidence="2">The sequence shown here is derived from an EMBL/GenBank/DDBJ whole genome shotgun (WGS) entry which is preliminary data.</text>
</comment>
<dbReference type="Proteomes" id="UP001316803">
    <property type="component" value="Unassembled WGS sequence"/>
</dbReference>
<keyword evidence="3" id="KW-1185">Reference proteome</keyword>
<feature type="transmembrane region" description="Helical" evidence="1">
    <location>
        <begin position="52"/>
        <end position="71"/>
    </location>
</feature>
<reference evidence="2 3" key="1">
    <citation type="submission" date="2022-12" db="EMBL/GenBank/DDBJ databases">
        <title>Genomic features and morphological characterization of a novel Knufia sp. strain isolated from spacecraft assembly facility.</title>
        <authorList>
            <person name="Teixeira M."/>
            <person name="Chander A.M."/>
            <person name="Stajich J.E."/>
            <person name="Venkateswaran K."/>
        </authorList>
    </citation>
    <scope>NUCLEOTIDE SEQUENCE [LARGE SCALE GENOMIC DNA]</scope>
    <source>
        <strain evidence="2 3">FJI-L2-BK-P2</strain>
    </source>
</reference>
<proteinExistence type="predicted"/>
<accession>A0AAN8IQ29</accession>
<protein>
    <recommendedName>
        <fullName evidence="4">MARVEL domain-containing protein</fullName>
    </recommendedName>
</protein>
<organism evidence="2 3">
    <name type="scientific">Knufia fluminis</name>
    <dbReference type="NCBI Taxonomy" id="191047"/>
    <lineage>
        <taxon>Eukaryota</taxon>
        <taxon>Fungi</taxon>
        <taxon>Dikarya</taxon>
        <taxon>Ascomycota</taxon>
        <taxon>Pezizomycotina</taxon>
        <taxon>Eurotiomycetes</taxon>
        <taxon>Chaetothyriomycetidae</taxon>
        <taxon>Chaetothyriales</taxon>
        <taxon>Trichomeriaceae</taxon>
        <taxon>Knufia</taxon>
    </lineage>
</organism>
<feature type="transmembrane region" description="Helical" evidence="1">
    <location>
        <begin position="20"/>
        <end position="40"/>
    </location>
</feature>
<keyword evidence="1" id="KW-0472">Membrane</keyword>
<evidence type="ECO:0000256" key="1">
    <source>
        <dbReference type="SAM" id="Phobius"/>
    </source>
</evidence>
<evidence type="ECO:0000313" key="2">
    <source>
        <dbReference type="EMBL" id="KAK5955612.1"/>
    </source>
</evidence>
<evidence type="ECO:0008006" key="4">
    <source>
        <dbReference type="Google" id="ProtNLM"/>
    </source>
</evidence>
<evidence type="ECO:0000313" key="3">
    <source>
        <dbReference type="Proteomes" id="UP001316803"/>
    </source>
</evidence>
<keyword evidence="1" id="KW-0812">Transmembrane</keyword>
<dbReference type="PANTHER" id="PTHR39608">
    <property type="entry name" value="INTEGRAL MEMBRANE PROTEIN (AFU_ORTHOLOGUE AFUA_5G08640)"/>
    <property type="match status" value="1"/>
</dbReference>
<name>A0AAN8IQ29_9EURO</name>
<feature type="transmembrane region" description="Helical" evidence="1">
    <location>
        <begin position="96"/>
        <end position="118"/>
    </location>
</feature>
<dbReference type="AlphaFoldDB" id="A0AAN8IQ29"/>
<keyword evidence="1" id="KW-1133">Transmembrane helix</keyword>
<dbReference type="EMBL" id="JAKLMC020000006">
    <property type="protein sequence ID" value="KAK5955612.1"/>
    <property type="molecule type" value="Genomic_DNA"/>
</dbReference>
<gene>
    <name evidence="2" type="ORF">OHC33_003253</name>
</gene>
<dbReference type="PANTHER" id="PTHR39608:SF1">
    <property type="entry name" value="INTEGRAL MEMBRANE PROTEIN (AFU_ORTHOLOGUE AFUA_5G08640)"/>
    <property type="match status" value="1"/>
</dbReference>
<sequence>MAFSLHGQRDKKIEDFSAKYFYSLTLSAFSVVIAFMLLFPHSHTFKHYPLDFILAVAWWIAFAFLLIEFSSTKCSTKLSDFATVALGGDCNTRRAAYGFAFLSGCFWLASTIIGCWVVSREKKFKRRTVHTISTPG</sequence>